<evidence type="ECO:0000256" key="5">
    <source>
        <dbReference type="ARBA" id="ARBA00023277"/>
    </source>
</evidence>
<dbReference type="Gene3D" id="3.40.50.10490">
    <property type="entry name" value="Glucose-6-phosphate isomerase like protein, domain 1"/>
    <property type="match status" value="1"/>
</dbReference>
<evidence type="ECO:0000259" key="7">
    <source>
        <dbReference type="PROSITE" id="PS51464"/>
    </source>
</evidence>
<reference evidence="9" key="1">
    <citation type="journal article" date="2016" name="Genome Announc.">
        <title>Draft genome sequences of fungus Aspergillus calidoustus.</title>
        <authorList>
            <person name="Horn F."/>
            <person name="Linde J."/>
            <person name="Mattern D.J."/>
            <person name="Walther G."/>
            <person name="Guthke R."/>
            <person name="Scherlach K."/>
            <person name="Martin K."/>
            <person name="Brakhage A.A."/>
            <person name="Petzke L."/>
            <person name="Valiante V."/>
        </authorList>
    </citation>
    <scope>NUCLEOTIDE SEQUENCE [LARGE SCALE GENOMIC DNA]</scope>
    <source>
        <strain evidence="9">SF006504</strain>
    </source>
</reference>
<dbReference type="CDD" id="cd05007">
    <property type="entry name" value="SIS_Etherase"/>
    <property type="match status" value="1"/>
</dbReference>
<organism evidence="8 9">
    <name type="scientific">Aspergillus calidoustus</name>
    <dbReference type="NCBI Taxonomy" id="454130"/>
    <lineage>
        <taxon>Eukaryota</taxon>
        <taxon>Fungi</taxon>
        <taxon>Dikarya</taxon>
        <taxon>Ascomycota</taxon>
        <taxon>Pezizomycotina</taxon>
        <taxon>Eurotiomycetes</taxon>
        <taxon>Eurotiomycetidae</taxon>
        <taxon>Eurotiales</taxon>
        <taxon>Aspergillaceae</taxon>
        <taxon>Aspergillus</taxon>
        <taxon>Aspergillus subgen. Nidulantes</taxon>
    </lineage>
</organism>
<protein>
    <recommendedName>
        <fullName evidence="3">N-acetyl-D-glucosamine kinase</fullName>
        <ecNumber evidence="2">2.7.1.59</ecNumber>
    </recommendedName>
    <alternativeName>
        <fullName evidence="6">GlcNAc kinase</fullName>
    </alternativeName>
</protein>
<evidence type="ECO:0000256" key="2">
    <source>
        <dbReference type="ARBA" id="ARBA00012122"/>
    </source>
</evidence>
<sequence length="687" mass="72400">MTQSHKDLARLETEAWNRDASDIEPLDTLSLCRAFHREEARVIPAIENALQTIAYLIDALVPRLRSGGRLVYVGAGNSGRVALMDCAELPVTFSVDPSQFLCVVPAGAPGSAAQAPEGAEDAGNDGSAALEALNLTPEDIVVGISASGRTPFVVEALKVAAARGALTAGITNVRSPLISQLPIDYTITSLVGPEFITGSTRLKAGSAAKVILNMISTCAMIRLGKTYRGLMVDVCVQNEKLRHRARRIVRQVCRSHALSARGGGPPDIPIPIPIPKTTEGDRLIDSLIEDCDGSVKLACAVALSGLTPDAAQRRLNSVNGHLSRLVQAASQPALEVPISVVPHNSERFFLAIDGGGTKCTASLAVWQGTEIITTQGISGPCNVHCTSLSEILDRIRAATMQAVVAMRQKLPGLSASFAITRAWVGIAGVDSATQPTVDTLAHRLEEIFHMAHGRGALRLTSDGMLLGACFEANSHVEAALAVVAGTGSVALTLGRDASTGQTVCRGKAGGWGYLLGDEGSAFDMGKRALRTALAQMETKSGEDTDLSALQRELLATCGCTRMDQLLPCVLQASGSGSKRVIAGLAAAVTRLAFRPENPDPEAQTILRSAIEDLVQSIRRLLAVASLPKGGAAMLILSGSLMNLAPYRNLFLEVWKSKGLYHFSEVKVVKDPSIAAAEMLARSCFMAI</sequence>
<dbReference type="InterPro" id="IPR002731">
    <property type="entry name" value="ATPase_BadF"/>
</dbReference>
<dbReference type="InterPro" id="IPR043129">
    <property type="entry name" value="ATPase_NBD"/>
</dbReference>
<dbReference type="SUPFAM" id="SSF53697">
    <property type="entry name" value="SIS domain"/>
    <property type="match status" value="1"/>
</dbReference>
<dbReference type="PROSITE" id="PS51464">
    <property type="entry name" value="SIS"/>
    <property type="match status" value="1"/>
</dbReference>
<dbReference type="InterPro" id="IPR005486">
    <property type="entry name" value="Glucokinase_regulatory_CS"/>
</dbReference>
<dbReference type="NCBIfam" id="NF003915">
    <property type="entry name" value="PRK05441.1"/>
    <property type="match status" value="1"/>
</dbReference>
<proteinExistence type="inferred from homology"/>
<dbReference type="Gene3D" id="3.30.420.40">
    <property type="match status" value="2"/>
</dbReference>
<keyword evidence="4" id="KW-0456">Lyase</keyword>
<dbReference type="STRING" id="454130.A0A0U5FZG4"/>
<dbReference type="InterPro" id="IPR040190">
    <property type="entry name" value="MURQ/GCKR"/>
</dbReference>
<dbReference type="OrthoDB" id="311172at2759"/>
<evidence type="ECO:0000256" key="4">
    <source>
        <dbReference type="ARBA" id="ARBA00023239"/>
    </source>
</evidence>
<dbReference type="OMA" id="NMISTCS"/>
<dbReference type="GO" id="GO:0016835">
    <property type="term" value="F:carbon-oxygen lyase activity"/>
    <property type="evidence" value="ECO:0007669"/>
    <property type="project" value="InterPro"/>
</dbReference>
<dbReference type="Gene3D" id="1.10.8.1080">
    <property type="match status" value="1"/>
</dbReference>
<keyword evidence="5" id="KW-0119">Carbohydrate metabolism</keyword>
<dbReference type="PANTHER" id="PTHR10088:SF4">
    <property type="entry name" value="GLUCOKINASE REGULATORY PROTEIN"/>
    <property type="match status" value="1"/>
</dbReference>
<evidence type="ECO:0000256" key="3">
    <source>
        <dbReference type="ARBA" id="ARBA00014974"/>
    </source>
</evidence>
<evidence type="ECO:0000256" key="6">
    <source>
        <dbReference type="ARBA" id="ARBA00031123"/>
    </source>
</evidence>
<dbReference type="SUPFAM" id="SSF53067">
    <property type="entry name" value="Actin-like ATPase domain"/>
    <property type="match status" value="2"/>
</dbReference>
<feature type="domain" description="SIS" evidence="7">
    <location>
        <begin position="60"/>
        <end position="225"/>
    </location>
</feature>
<dbReference type="GO" id="GO:0097367">
    <property type="term" value="F:carbohydrate derivative binding"/>
    <property type="evidence" value="ECO:0007669"/>
    <property type="project" value="InterPro"/>
</dbReference>
<dbReference type="GO" id="GO:0009254">
    <property type="term" value="P:peptidoglycan turnover"/>
    <property type="evidence" value="ECO:0007669"/>
    <property type="project" value="TreeGrafter"/>
</dbReference>
<dbReference type="Pfam" id="PF22645">
    <property type="entry name" value="GKRP_SIS_N"/>
    <property type="match status" value="1"/>
</dbReference>
<dbReference type="Proteomes" id="UP000054771">
    <property type="component" value="Unassembled WGS sequence"/>
</dbReference>
<evidence type="ECO:0000256" key="1">
    <source>
        <dbReference type="ARBA" id="ARBA00006198"/>
    </source>
</evidence>
<evidence type="ECO:0000313" key="8">
    <source>
        <dbReference type="EMBL" id="CEL04923.1"/>
    </source>
</evidence>
<dbReference type="GO" id="GO:0045127">
    <property type="term" value="F:N-acetylglucosamine kinase activity"/>
    <property type="evidence" value="ECO:0007669"/>
    <property type="project" value="UniProtKB-EC"/>
</dbReference>
<evidence type="ECO:0000313" key="9">
    <source>
        <dbReference type="Proteomes" id="UP000054771"/>
    </source>
</evidence>
<dbReference type="GO" id="GO:0016803">
    <property type="term" value="F:ether hydrolase activity"/>
    <property type="evidence" value="ECO:0007669"/>
    <property type="project" value="TreeGrafter"/>
</dbReference>
<dbReference type="PROSITE" id="PS01272">
    <property type="entry name" value="GCKR"/>
    <property type="match status" value="1"/>
</dbReference>
<dbReference type="InterPro" id="IPR046348">
    <property type="entry name" value="SIS_dom_sf"/>
</dbReference>
<gene>
    <name evidence="8" type="ORF">ASPCAL06047</name>
</gene>
<dbReference type="EMBL" id="CDMC01000004">
    <property type="protein sequence ID" value="CEL04923.1"/>
    <property type="molecule type" value="Genomic_DNA"/>
</dbReference>
<dbReference type="CDD" id="cd24007">
    <property type="entry name" value="ASKHA_NBD_eukNAGK-like"/>
    <property type="match status" value="1"/>
</dbReference>
<dbReference type="Pfam" id="PF01869">
    <property type="entry name" value="BcrAD_BadFG"/>
    <property type="match status" value="1"/>
</dbReference>
<dbReference type="GO" id="GO:0046348">
    <property type="term" value="P:amino sugar catabolic process"/>
    <property type="evidence" value="ECO:0007669"/>
    <property type="project" value="InterPro"/>
</dbReference>
<name>A0A0U5FZG4_ASPCI</name>
<dbReference type="AlphaFoldDB" id="A0A0U5FZG4"/>
<dbReference type="EC" id="2.7.1.59" evidence="2"/>
<comment type="similarity">
    <text evidence="1">Belongs to the eukaryotic-type N-acetylglucosamine kinase family.</text>
</comment>
<dbReference type="InterPro" id="IPR005488">
    <property type="entry name" value="Etherase_MurQ"/>
</dbReference>
<keyword evidence="9" id="KW-1185">Reference proteome</keyword>
<accession>A0A0U5FZG4</accession>
<dbReference type="PANTHER" id="PTHR10088">
    <property type="entry name" value="GLUCOKINASE REGULATORY PROTEIN"/>
    <property type="match status" value="1"/>
</dbReference>
<dbReference type="InterPro" id="IPR001347">
    <property type="entry name" value="SIS_dom"/>
</dbReference>